<dbReference type="STRING" id="1617426.TR69_WS6001000776"/>
<dbReference type="Proteomes" id="UP000070457">
    <property type="component" value="Unassembled WGS sequence"/>
</dbReference>
<dbReference type="InterPro" id="IPR054331">
    <property type="entry name" value="LiaF_TM"/>
</dbReference>
<reference evidence="3 4" key="1">
    <citation type="submission" date="2015-02" db="EMBL/GenBank/DDBJ databases">
        <title>Improved understanding of the partial-nitritation anammox process through 23 genomes representing the majority of the microbial community.</title>
        <authorList>
            <person name="Speth D.R."/>
            <person name="In T Zandt M."/>
            <person name="Guerrero Cruz S."/>
            <person name="Jetten M.S."/>
            <person name="Dutilh B.E."/>
        </authorList>
    </citation>
    <scope>NUCLEOTIDE SEQUENCE [LARGE SCALE GENOMIC DNA]</scope>
    <source>
        <strain evidence="3">OLB20</strain>
    </source>
</reference>
<dbReference type="AlphaFoldDB" id="A0A136LYT5"/>
<feature type="transmembrane region" description="Helical" evidence="1">
    <location>
        <begin position="35"/>
        <end position="53"/>
    </location>
</feature>
<feature type="transmembrane region" description="Helical" evidence="1">
    <location>
        <begin position="84"/>
        <end position="100"/>
    </location>
</feature>
<evidence type="ECO:0000313" key="3">
    <source>
        <dbReference type="EMBL" id="KXK26757.1"/>
    </source>
</evidence>
<comment type="caution">
    <text evidence="3">The sequence shown here is derived from an EMBL/GenBank/DDBJ whole genome shotgun (WGS) entry which is preliminary data.</text>
</comment>
<evidence type="ECO:0000313" key="4">
    <source>
        <dbReference type="Proteomes" id="UP000070457"/>
    </source>
</evidence>
<proteinExistence type="predicted"/>
<keyword evidence="1" id="KW-1133">Transmembrane helix</keyword>
<organism evidence="3 4">
    <name type="scientific">candidate division WS6 bacterium OLB20</name>
    <dbReference type="NCBI Taxonomy" id="1617426"/>
    <lineage>
        <taxon>Bacteria</taxon>
        <taxon>Candidatus Dojkabacteria</taxon>
    </lineage>
</organism>
<gene>
    <name evidence="3" type="ORF">TR69_WS6001000776</name>
</gene>
<evidence type="ECO:0000259" key="2">
    <source>
        <dbReference type="Pfam" id="PF22570"/>
    </source>
</evidence>
<keyword evidence="1" id="KW-0472">Membrane</keyword>
<feature type="transmembrane region" description="Helical" evidence="1">
    <location>
        <begin position="7"/>
        <end position="23"/>
    </location>
</feature>
<dbReference type="Pfam" id="PF22570">
    <property type="entry name" value="LiaF-TM"/>
    <property type="match status" value="1"/>
</dbReference>
<protein>
    <recommendedName>
        <fullName evidence="2">LiaF transmembrane domain-containing protein</fullName>
    </recommendedName>
</protein>
<name>A0A136LYT5_9BACT</name>
<keyword evidence="1" id="KW-0812">Transmembrane</keyword>
<sequence>MQNLTSRLIWGGLFIFLGVVFLADNLLPGEVWGSVIRWWPVFLIAFGLWIALVHRRSLVAGVLFMFFGAALLAGNLGLFTFSLWTLWPLFLVAIGLSILLRQGSSKDKASADALSEVVVFGGAKRHVDSDSFKQGSLTAVFGSIELDFRDTQFADDAELEVVAVFGGVEL</sequence>
<evidence type="ECO:0000256" key="1">
    <source>
        <dbReference type="SAM" id="Phobius"/>
    </source>
</evidence>
<feature type="transmembrane region" description="Helical" evidence="1">
    <location>
        <begin position="58"/>
        <end position="78"/>
    </location>
</feature>
<dbReference type="EMBL" id="JYNZ01000003">
    <property type="protein sequence ID" value="KXK26757.1"/>
    <property type="molecule type" value="Genomic_DNA"/>
</dbReference>
<accession>A0A136LYT5</accession>
<feature type="domain" description="LiaF transmembrane" evidence="2">
    <location>
        <begin position="9"/>
        <end position="104"/>
    </location>
</feature>